<keyword evidence="2" id="KW-1185">Reference proteome</keyword>
<gene>
    <name evidence="1" type="ORF">SAJA_13625</name>
</gene>
<reference evidence="1 2" key="1">
    <citation type="submission" date="2013-10" db="EMBL/GenBank/DDBJ databases">
        <title>Salinisphaera japonica YTM-1 Genome Sequencing.</title>
        <authorList>
            <person name="Lai Q."/>
            <person name="Li C."/>
            <person name="Shao Z."/>
        </authorList>
    </citation>
    <scope>NUCLEOTIDE SEQUENCE [LARGE SCALE GENOMIC DNA]</scope>
    <source>
        <strain evidence="1 2">YTM-1</strain>
    </source>
</reference>
<comment type="caution">
    <text evidence="1">The sequence shown here is derived from an EMBL/GenBank/DDBJ whole genome shotgun (WGS) entry which is preliminary data.</text>
</comment>
<dbReference type="OrthoDB" id="532567at2"/>
<name>A0A423PGQ8_9GAMM</name>
<evidence type="ECO:0000313" key="2">
    <source>
        <dbReference type="Proteomes" id="UP000285310"/>
    </source>
</evidence>
<accession>A0A423PGQ8</accession>
<proteinExistence type="predicted"/>
<protein>
    <submittedName>
        <fullName evidence="1">Uncharacterized protein</fullName>
    </submittedName>
</protein>
<dbReference type="Proteomes" id="UP000285310">
    <property type="component" value="Unassembled WGS sequence"/>
</dbReference>
<dbReference type="InParanoid" id="A0A423PGQ8"/>
<dbReference type="RefSeq" id="WP_123659171.1">
    <property type="nucleotide sequence ID" value="NZ_AYKG01000056.1"/>
</dbReference>
<organism evidence="1 2">
    <name type="scientific">Salinisphaera japonica YTM-1</name>
    <dbReference type="NCBI Taxonomy" id="1209778"/>
    <lineage>
        <taxon>Bacteria</taxon>
        <taxon>Pseudomonadati</taxon>
        <taxon>Pseudomonadota</taxon>
        <taxon>Gammaproteobacteria</taxon>
        <taxon>Salinisphaerales</taxon>
        <taxon>Salinisphaeraceae</taxon>
        <taxon>Salinisphaera</taxon>
    </lineage>
</organism>
<dbReference type="EMBL" id="AYKG01000056">
    <property type="protein sequence ID" value="ROO24839.1"/>
    <property type="molecule type" value="Genomic_DNA"/>
</dbReference>
<dbReference type="AlphaFoldDB" id="A0A423PGQ8"/>
<sequence length="67" mass="7661">MSKHKEMRAEYRQEDLGEGVRGKYLTRFQEHSNVIVLDEDIAAAFPNSQSVNEALRGLLRLAQRTDA</sequence>
<evidence type="ECO:0000313" key="1">
    <source>
        <dbReference type="EMBL" id="ROO24839.1"/>
    </source>
</evidence>